<evidence type="ECO:0000256" key="4">
    <source>
        <dbReference type="ARBA" id="ARBA00023033"/>
    </source>
</evidence>
<reference evidence="7 8" key="1">
    <citation type="submission" date="2024-09" db="EMBL/GenBank/DDBJ databases">
        <authorList>
            <person name="Sun Q."/>
            <person name="Mori K."/>
        </authorList>
    </citation>
    <scope>NUCLEOTIDE SEQUENCE [LARGE SCALE GENOMIC DNA]</scope>
    <source>
        <strain evidence="7 8">JCM 12520</strain>
    </source>
</reference>
<keyword evidence="8" id="KW-1185">Reference proteome</keyword>
<keyword evidence="2" id="KW-0288">FMN</keyword>
<name>A0ABV5VWX2_9BACL</name>
<gene>
    <name evidence="7" type="ORF">ACFFNY_13845</name>
</gene>
<dbReference type="InterPro" id="IPR011251">
    <property type="entry name" value="Luciferase-like_dom"/>
</dbReference>
<keyword evidence="3 7" id="KW-0560">Oxidoreductase</keyword>
<comment type="similarity">
    <text evidence="5">Belongs to the NtaA/SnaA/DszA monooxygenase family.</text>
</comment>
<dbReference type="Proteomes" id="UP001589619">
    <property type="component" value="Unassembled WGS sequence"/>
</dbReference>
<keyword evidence="1" id="KW-0285">Flavoprotein</keyword>
<dbReference type="EMBL" id="JBHMAG010000012">
    <property type="protein sequence ID" value="MFB9752645.1"/>
    <property type="molecule type" value="Genomic_DNA"/>
</dbReference>
<proteinExistence type="inferred from homology"/>
<dbReference type="InterPro" id="IPR016215">
    <property type="entry name" value="NTA_MOA"/>
</dbReference>
<evidence type="ECO:0000313" key="8">
    <source>
        <dbReference type="Proteomes" id="UP001589619"/>
    </source>
</evidence>
<comment type="caution">
    <text evidence="7">The sequence shown here is derived from an EMBL/GenBank/DDBJ whole genome shotgun (WGS) entry which is preliminary data.</text>
</comment>
<evidence type="ECO:0000259" key="6">
    <source>
        <dbReference type="Pfam" id="PF00296"/>
    </source>
</evidence>
<evidence type="ECO:0000256" key="2">
    <source>
        <dbReference type="ARBA" id="ARBA00022643"/>
    </source>
</evidence>
<dbReference type="Pfam" id="PF00296">
    <property type="entry name" value="Bac_luciferase"/>
    <property type="match status" value="1"/>
</dbReference>
<dbReference type="PANTHER" id="PTHR30011">
    <property type="entry name" value="ALKANESULFONATE MONOOXYGENASE-RELATED"/>
    <property type="match status" value="1"/>
</dbReference>
<dbReference type="PIRSF" id="PIRSF000337">
    <property type="entry name" value="NTA_MOA"/>
    <property type="match status" value="1"/>
</dbReference>
<sequence>MSRTNESGSGGLRLGVFLDAAGHYASAWRHPAAPTERFFRLEYYKHLAQTAERGKLDMVFFSDRYGIPDRYGDSFHATVKSLHSARLDPFTLIAALAGATERIGLAATVSTSFSEPFHVARQFASLDLLSGGRAAWNVVTSTSDNEARNFGGDRIPDHELRYERAREFLEVANGLWDSWEEDAFVFDKRAGLYAEADKVHYLHHRGRHFDVRGPLDVPRSPQGRPVLVQAGSSNTGRDFAAGAAEVVFTAQPSLEGARAFYADMKARAAAYGRSPDAIKVMPGMMPIVAATEAEAKETEALLAEFADPVAGLAILSDQINYDLSVHPLDGPVPELSEATGMQSRLQLVAKLMQSDSLTLRQLGRFYGGSRMHRKVVGTPVQIADFMEEWYKREACDGFNIMPPYLPDGLETFIDGVVPELQNRGLFRTEYEGATLREHLGLPRPVFQARS</sequence>
<evidence type="ECO:0000256" key="5">
    <source>
        <dbReference type="ARBA" id="ARBA00033748"/>
    </source>
</evidence>
<dbReference type="RefSeq" id="WP_344903666.1">
    <property type="nucleotide sequence ID" value="NZ_BAAAYO010000001.1"/>
</dbReference>
<evidence type="ECO:0000313" key="7">
    <source>
        <dbReference type="EMBL" id="MFB9752645.1"/>
    </source>
</evidence>
<dbReference type="InterPro" id="IPR036661">
    <property type="entry name" value="Luciferase-like_sf"/>
</dbReference>
<dbReference type="SUPFAM" id="SSF51679">
    <property type="entry name" value="Bacterial luciferase-like"/>
    <property type="match status" value="1"/>
</dbReference>
<organism evidence="7 8">
    <name type="scientific">Paenibacillus hodogayensis</name>
    <dbReference type="NCBI Taxonomy" id="279208"/>
    <lineage>
        <taxon>Bacteria</taxon>
        <taxon>Bacillati</taxon>
        <taxon>Bacillota</taxon>
        <taxon>Bacilli</taxon>
        <taxon>Bacillales</taxon>
        <taxon>Paenibacillaceae</taxon>
        <taxon>Paenibacillus</taxon>
    </lineage>
</organism>
<dbReference type="InterPro" id="IPR051260">
    <property type="entry name" value="Diverse_substr_monoxygenases"/>
</dbReference>
<accession>A0ABV5VWX2</accession>
<dbReference type="EC" id="1.-.-.-" evidence="7"/>
<dbReference type="PANTHER" id="PTHR30011:SF16">
    <property type="entry name" value="C2H2 FINGER DOMAIN TRANSCRIPTION FACTOR (EUROFUNG)-RELATED"/>
    <property type="match status" value="1"/>
</dbReference>
<protein>
    <submittedName>
        <fullName evidence="7">LLM class flavin-dependent oxidoreductase</fullName>
        <ecNumber evidence="7">1.-.-.-</ecNumber>
    </submittedName>
</protein>
<keyword evidence="4" id="KW-0503">Monooxygenase</keyword>
<dbReference type="Gene3D" id="3.20.20.30">
    <property type="entry name" value="Luciferase-like domain"/>
    <property type="match status" value="1"/>
</dbReference>
<dbReference type="CDD" id="cd01095">
    <property type="entry name" value="Nitrilotriacetate_monoxgenase"/>
    <property type="match status" value="1"/>
</dbReference>
<dbReference type="NCBIfam" id="TIGR03860">
    <property type="entry name" value="FMN_nitrolo"/>
    <property type="match status" value="1"/>
</dbReference>
<dbReference type="GO" id="GO:0016491">
    <property type="term" value="F:oxidoreductase activity"/>
    <property type="evidence" value="ECO:0007669"/>
    <property type="project" value="UniProtKB-KW"/>
</dbReference>
<evidence type="ECO:0000256" key="3">
    <source>
        <dbReference type="ARBA" id="ARBA00023002"/>
    </source>
</evidence>
<evidence type="ECO:0000256" key="1">
    <source>
        <dbReference type="ARBA" id="ARBA00022630"/>
    </source>
</evidence>
<feature type="domain" description="Luciferase-like" evidence="6">
    <location>
        <begin position="26"/>
        <end position="390"/>
    </location>
</feature>